<dbReference type="OrthoDB" id="100006at2759"/>
<protein>
    <submittedName>
        <fullName evidence="7">Uncharacterized protein</fullName>
    </submittedName>
</protein>
<evidence type="ECO:0000256" key="5">
    <source>
        <dbReference type="SAM" id="MobiDB-lite"/>
    </source>
</evidence>
<dbReference type="KEGG" id="ssck:SPSK_07204"/>
<keyword evidence="2 6" id="KW-0812">Transmembrane</keyword>
<feature type="transmembrane region" description="Helical" evidence="6">
    <location>
        <begin position="27"/>
        <end position="50"/>
    </location>
</feature>
<dbReference type="RefSeq" id="XP_016590837.1">
    <property type="nucleotide sequence ID" value="XM_016733868.1"/>
</dbReference>
<comment type="subcellular location">
    <subcellularLocation>
        <location evidence="1">Membrane</location>
        <topology evidence="1">Multi-pass membrane protein</topology>
    </subcellularLocation>
</comment>
<dbReference type="AlphaFoldDB" id="A0A0F2MJ12"/>
<dbReference type="GeneID" id="27669145"/>
<feature type="transmembrane region" description="Helical" evidence="6">
    <location>
        <begin position="160"/>
        <end position="181"/>
    </location>
</feature>
<organism evidence="7">
    <name type="scientific">Sporothrix schenckii 1099-18</name>
    <dbReference type="NCBI Taxonomy" id="1397361"/>
    <lineage>
        <taxon>Eukaryota</taxon>
        <taxon>Fungi</taxon>
        <taxon>Dikarya</taxon>
        <taxon>Ascomycota</taxon>
        <taxon>Pezizomycotina</taxon>
        <taxon>Sordariomycetes</taxon>
        <taxon>Sordariomycetidae</taxon>
        <taxon>Ophiostomatales</taxon>
        <taxon>Ophiostomataceae</taxon>
        <taxon>Sporothrix</taxon>
    </lineage>
</organism>
<dbReference type="VEuPathDB" id="FungiDB:SPSK_07204"/>
<dbReference type="Pfam" id="PF00001">
    <property type="entry name" value="7tm_1"/>
    <property type="match status" value="1"/>
</dbReference>
<dbReference type="InterPro" id="IPR000276">
    <property type="entry name" value="GPCR_Rhodpsn"/>
</dbReference>
<feature type="transmembrane region" description="Helical" evidence="6">
    <location>
        <begin position="389"/>
        <end position="412"/>
    </location>
</feature>
<evidence type="ECO:0000256" key="3">
    <source>
        <dbReference type="ARBA" id="ARBA00022989"/>
    </source>
</evidence>
<feature type="region of interest" description="Disordered" evidence="5">
    <location>
        <begin position="612"/>
        <end position="640"/>
    </location>
</feature>
<feature type="transmembrane region" description="Helical" evidence="6">
    <location>
        <begin position="418"/>
        <end position="439"/>
    </location>
</feature>
<reference evidence="7" key="1">
    <citation type="journal article" date="2014" name="BMC Genomics">
        <title>Comparative genomics of the major fungal agents of human and animal Sporotrichosis: Sporothrix schenckii and Sporothrix brasiliensis.</title>
        <authorList>
            <person name="Teixeira M.M."/>
            <person name="de Almeida L.G."/>
            <person name="Kubitschek-Barreira P."/>
            <person name="Alves F.L."/>
            <person name="Kioshima E.S."/>
            <person name="Abadio A.K."/>
            <person name="Fernandes L."/>
            <person name="Derengowski L.S."/>
            <person name="Ferreira K.S."/>
            <person name="Souza R.C."/>
            <person name="Ruiz J.C."/>
            <person name="de Andrade N.C."/>
            <person name="Paes H.C."/>
            <person name="Nicola A.M."/>
            <person name="Albuquerque P."/>
            <person name="Gerber A.L."/>
            <person name="Martins V.P."/>
            <person name="Peconick L.D."/>
            <person name="Neto A.V."/>
            <person name="Chaucanez C.B."/>
            <person name="Silva P.A."/>
            <person name="Cunha O.L."/>
            <person name="de Oliveira F.F."/>
            <person name="dos Santos T.C."/>
            <person name="Barros A.L."/>
            <person name="Soares M.A."/>
            <person name="de Oliveira L.M."/>
            <person name="Marini M.M."/>
            <person name="Villalobos-Duno H."/>
            <person name="Cunha M.M."/>
            <person name="de Hoog S."/>
            <person name="da Silveira J.F."/>
            <person name="Henrissat B."/>
            <person name="Nino-Vega G.A."/>
            <person name="Cisalpino P.S."/>
            <person name="Mora-Montes H.M."/>
            <person name="Almeida S.R."/>
            <person name="Stajich J.E."/>
            <person name="Lopes-Bezerra L.M."/>
            <person name="Vasconcelos A.T."/>
            <person name="Felipe M.S."/>
        </authorList>
    </citation>
    <scope>NUCLEOTIDE SEQUENCE [LARGE SCALE GENOMIC DNA]</scope>
    <source>
        <strain evidence="7">1099-18</strain>
    </source>
</reference>
<keyword evidence="4 6" id="KW-0472">Membrane</keyword>
<dbReference type="GO" id="GO:0004930">
    <property type="term" value="F:G protein-coupled receptor activity"/>
    <property type="evidence" value="ECO:0007669"/>
    <property type="project" value="InterPro"/>
</dbReference>
<gene>
    <name evidence="7" type="ORF">SPSK_07204</name>
</gene>
<dbReference type="EMBL" id="AXCR01000004">
    <property type="protein sequence ID" value="KJR88161.1"/>
    <property type="molecule type" value="Genomic_DNA"/>
</dbReference>
<evidence type="ECO:0000256" key="1">
    <source>
        <dbReference type="ARBA" id="ARBA00004141"/>
    </source>
</evidence>
<evidence type="ECO:0000313" key="7">
    <source>
        <dbReference type="EMBL" id="KJR88161.1"/>
    </source>
</evidence>
<evidence type="ECO:0000256" key="2">
    <source>
        <dbReference type="ARBA" id="ARBA00022692"/>
    </source>
</evidence>
<dbReference type="Proteomes" id="UP000033710">
    <property type="component" value="Unassembled WGS sequence"/>
</dbReference>
<proteinExistence type="predicted"/>
<feature type="compositionally biased region" description="Polar residues" evidence="5">
    <location>
        <begin position="612"/>
        <end position="625"/>
    </location>
</feature>
<dbReference type="GO" id="GO:0007189">
    <property type="term" value="P:adenylate cyclase-activating G protein-coupled receptor signaling pathway"/>
    <property type="evidence" value="ECO:0007669"/>
    <property type="project" value="TreeGrafter"/>
</dbReference>
<feature type="transmembrane region" description="Helical" evidence="6">
    <location>
        <begin position="201"/>
        <end position="221"/>
    </location>
</feature>
<comment type="caution">
    <text evidence="7">The sequence shown here is derived from an EMBL/GenBank/DDBJ whole genome shotgun (WGS) entry which is preliminary data.</text>
</comment>
<feature type="transmembrane region" description="Helical" evidence="6">
    <location>
        <begin position="233"/>
        <end position="256"/>
    </location>
</feature>
<feature type="region of interest" description="Disordered" evidence="5">
    <location>
        <begin position="488"/>
        <end position="537"/>
    </location>
</feature>
<dbReference type="GO" id="GO:0005886">
    <property type="term" value="C:plasma membrane"/>
    <property type="evidence" value="ECO:0007669"/>
    <property type="project" value="TreeGrafter"/>
</dbReference>
<keyword evidence="3 6" id="KW-1133">Transmembrane helix</keyword>
<dbReference type="Gene3D" id="1.20.1070.10">
    <property type="entry name" value="Rhodopsin 7-helix transmembrane proteins"/>
    <property type="match status" value="1"/>
</dbReference>
<evidence type="ECO:0000256" key="6">
    <source>
        <dbReference type="SAM" id="Phobius"/>
    </source>
</evidence>
<reference evidence="7" key="2">
    <citation type="journal article" date="2015" name="Eukaryot. Cell">
        <title>Asexual propagation of a virulent clone complex in a human and feline outbreak of sporotrichosis.</title>
        <authorList>
            <person name="Teixeira Mde M."/>
            <person name="Rodrigues A.M."/>
            <person name="Tsui C.K."/>
            <person name="de Almeida L.G."/>
            <person name="Van Diepeningen A.D."/>
            <person name="van den Ende B.G."/>
            <person name="Fernandes G.F."/>
            <person name="Kano R."/>
            <person name="Hamelin R.C."/>
            <person name="Lopes-Bezerra L.M."/>
            <person name="Vasconcelos A.T."/>
            <person name="de Hoog S."/>
            <person name="de Camargo Z.P."/>
            <person name="Felipe M.S."/>
        </authorList>
    </citation>
    <scope>NUCLEOTIDE SEQUENCE [LARGE SCALE GENOMIC DNA]</scope>
    <source>
        <strain evidence="7">1099-18</strain>
    </source>
</reference>
<evidence type="ECO:0000256" key="4">
    <source>
        <dbReference type="ARBA" id="ARBA00023136"/>
    </source>
</evidence>
<dbReference type="SUPFAM" id="SSF81321">
    <property type="entry name" value="Family A G protein-coupled receptor-like"/>
    <property type="match status" value="1"/>
</dbReference>
<dbReference type="PANTHER" id="PTHR23112">
    <property type="entry name" value="G PROTEIN-COUPLED RECEPTOR 157-RELATED"/>
    <property type="match status" value="1"/>
</dbReference>
<sequence length="640" mass="69909">MGALYDSMLPPETVDLRPLPPVLQQGLTALSVVGCISLFSSSALFCHLTFKIIRWKQKIAARSKSAAAAAAAAGSIPGSIYHEPLSPTVDLALGLAERHFHVDFDTSSQNQVPQPLRKTTGIKLFKKWPLWAGRKQMPPSDDAAAAQVVREKPELNQFLLLLYNLLLADMHQSLAFMLNAVWVKNDAFIIKSSTCWSQGFFVSNGDLSASLFIAAIAIHTYSVISRGYKPPQWVVNAACISIWVFTYGLALIGIAATRNGATSDGFYVRASAWCWINQQFETLRLVTHYLFIFITLALTSLLYTLVFLSLRRKQKLKQRQQEQRLKLAPNHSLSQFQASKSSVNIRLAPIAIPSPAPASPVIAAVDLEINGNDNNNETAMGDSLRHPGFLIYPIIYVVCTLPLALGRIATMAGAEVPLGYFCAAGALITSNGWLDVLLWGSTRRNIVFGDVGEEDVGINTFAFMRTPPNRRFGNMVWVEGGVNNRNSYNRTNHMGQFKHTSRHDSSNTSSRMDTSRYSQSSSQDRGSSTTPIGDAVRGVRDIVMRGPRGWRELGTSSLGVTGLGIGSGDSGAIGNRSIAASQESLQRAGEGGGLAIQMEMETSVVVEIETVPQTPSRLRAPSTSMPPYDEKDMQYLPPIQ</sequence>
<feature type="compositionally biased region" description="Low complexity" evidence="5">
    <location>
        <begin position="509"/>
        <end position="530"/>
    </location>
</feature>
<accession>A0A0F2MJ12</accession>
<dbReference type="PANTHER" id="PTHR23112:SF37">
    <property type="entry name" value="G PROTEIN-COUPLED RECEPTOR GPR1"/>
    <property type="match status" value="1"/>
</dbReference>
<feature type="transmembrane region" description="Helical" evidence="6">
    <location>
        <begin position="289"/>
        <end position="310"/>
    </location>
</feature>
<name>A0A0F2MJ12_SPOSC</name>